<reference evidence="4" key="1">
    <citation type="submission" date="2022-11" db="UniProtKB">
        <authorList>
            <consortium name="WormBaseParasite"/>
        </authorList>
    </citation>
    <scope>IDENTIFICATION</scope>
</reference>
<feature type="region of interest" description="Disordered" evidence="1">
    <location>
        <begin position="530"/>
        <end position="560"/>
    </location>
</feature>
<keyword evidence="2" id="KW-1133">Transmembrane helix</keyword>
<accession>A0A915PX59</accession>
<keyword evidence="2" id="KW-0812">Transmembrane</keyword>
<feature type="transmembrane region" description="Helical" evidence="2">
    <location>
        <begin position="57"/>
        <end position="74"/>
    </location>
</feature>
<evidence type="ECO:0000313" key="4">
    <source>
        <dbReference type="WBParaSite" id="sdigi.contig406.g8095.t1"/>
    </source>
</evidence>
<name>A0A915PX59_9BILA</name>
<dbReference type="WBParaSite" id="sdigi.contig406.g8095.t1">
    <property type="protein sequence ID" value="sdigi.contig406.g8095.t1"/>
    <property type="gene ID" value="sdigi.contig406.g8095"/>
</dbReference>
<evidence type="ECO:0000256" key="1">
    <source>
        <dbReference type="SAM" id="MobiDB-lite"/>
    </source>
</evidence>
<dbReference type="Proteomes" id="UP000887581">
    <property type="component" value="Unplaced"/>
</dbReference>
<proteinExistence type="predicted"/>
<keyword evidence="2" id="KW-0472">Membrane</keyword>
<sequence>MTKILALNGNVKEGGDEKPKQLEGITISPTTPQATFYPVTLPISSIVAKKKCRTSHILIVLLSLITLAILFHMVHMSPDLFYKKVHHLISSEATVSGSALPWSRRSDRFDVSEDVQVMPKFNPLDGSEKKSKADSNEEMIQENRDDRLQDVKLAVNDEEETKESDEMAPNRLDAMKAIATLLKIPGVQQVAIVQNNGKLSDSPAMRPDILTDERANNVDEISPSILSQSLIQSQVPFVPQMAMKDWELMNYRRAIREWLWRRRMLRRKMLAQLERERLAAERRMSRFMMRLHLNGKQESEQPQQPQLPPYAFSQMYMTPPGLWMNNIQSPMDTVIMNQQNVPMMSMIMPRMPPMYSSLFPKQQQQLGVIPIPLMPPQMLNKEEPIIQPDESSPENKNAVPIQIADDTPIARPDIEQKKVPVIDQQMPMTLLGTPDRDSIFKELRSRAQVQQQMSQTALPTVMMPSVVPKVIPPSQVNSDEIFRELQHRALRMQIEQDRLDAAQRGEKEKNVNSDTPVLMIADTFPRRPVDTASEQVPEEVAGATISANTESKSIDENLGNSSESFPTFFNFLDKQIQENKKSNSVNKEQEITAKNDDNKAATEHSSEEETSGMLPAENDGVETIVKVDETAPQVNFVQELTTTEASANMDVSEETQSELFKPVVFQDEKNSNNNNPMLDTAITMLETPQIQ</sequence>
<evidence type="ECO:0000313" key="3">
    <source>
        <dbReference type="Proteomes" id="UP000887581"/>
    </source>
</evidence>
<organism evidence="3 4">
    <name type="scientific">Setaria digitata</name>
    <dbReference type="NCBI Taxonomy" id="48799"/>
    <lineage>
        <taxon>Eukaryota</taxon>
        <taxon>Metazoa</taxon>
        <taxon>Ecdysozoa</taxon>
        <taxon>Nematoda</taxon>
        <taxon>Chromadorea</taxon>
        <taxon>Rhabditida</taxon>
        <taxon>Spirurina</taxon>
        <taxon>Spiruromorpha</taxon>
        <taxon>Filarioidea</taxon>
        <taxon>Setariidae</taxon>
        <taxon>Setaria</taxon>
    </lineage>
</organism>
<protein>
    <submittedName>
        <fullName evidence="4">Uncharacterized protein</fullName>
    </submittedName>
</protein>
<dbReference type="AlphaFoldDB" id="A0A915PX59"/>
<feature type="region of interest" description="Disordered" evidence="1">
    <location>
        <begin position="579"/>
        <end position="617"/>
    </location>
</feature>
<feature type="compositionally biased region" description="Basic and acidic residues" evidence="1">
    <location>
        <begin position="126"/>
        <end position="147"/>
    </location>
</feature>
<evidence type="ECO:0000256" key="2">
    <source>
        <dbReference type="SAM" id="Phobius"/>
    </source>
</evidence>
<keyword evidence="3" id="KW-1185">Reference proteome</keyword>
<feature type="compositionally biased region" description="Basic and acidic residues" evidence="1">
    <location>
        <begin position="579"/>
        <end position="607"/>
    </location>
</feature>
<feature type="region of interest" description="Disordered" evidence="1">
    <location>
        <begin position="119"/>
        <end position="147"/>
    </location>
</feature>